<dbReference type="EMBL" id="ADKM02000080">
    <property type="protein sequence ID" value="EGC02998.1"/>
    <property type="molecule type" value="Genomic_DNA"/>
</dbReference>
<proteinExistence type="predicted"/>
<gene>
    <name evidence="1" type="ORF">CUS_5918</name>
</gene>
<sequence>MLSLKCLKNFLFGISVINAIINMDTPKKVVCSVKKYIENVMNKANAMIPNRYRIEVK</sequence>
<dbReference type="AlphaFoldDB" id="E9SCK3"/>
<evidence type="ECO:0000313" key="2">
    <source>
        <dbReference type="Proteomes" id="UP000004259"/>
    </source>
</evidence>
<accession>E9SCK3</accession>
<dbReference type="STRING" id="246199.CUS_5918"/>
<name>E9SCK3_RUMAL</name>
<protein>
    <submittedName>
        <fullName evidence="1">Conserved domain protein</fullName>
    </submittedName>
</protein>
<evidence type="ECO:0000313" key="1">
    <source>
        <dbReference type="EMBL" id="EGC02998.1"/>
    </source>
</evidence>
<comment type="caution">
    <text evidence="1">The sequence shown here is derived from an EMBL/GenBank/DDBJ whole genome shotgun (WGS) entry which is preliminary data.</text>
</comment>
<dbReference type="Proteomes" id="UP000004259">
    <property type="component" value="Unassembled WGS sequence"/>
</dbReference>
<keyword evidence="2" id="KW-1185">Reference proteome</keyword>
<reference evidence="1 2" key="1">
    <citation type="submission" date="2011-02" db="EMBL/GenBank/DDBJ databases">
        <authorList>
            <person name="Nelson K.E."/>
            <person name="Sutton G."/>
            <person name="Torralba M."/>
            <person name="Durkin S."/>
            <person name="Harkins D."/>
            <person name="Montgomery R."/>
            <person name="Ziemer C."/>
            <person name="Klaassens E."/>
            <person name="Ocuiv P."/>
            <person name="Morrison M."/>
        </authorList>
    </citation>
    <scope>NUCLEOTIDE SEQUENCE [LARGE SCALE GENOMIC DNA]</scope>
    <source>
        <strain evidence="1 2">8</strain>
    </source>
</reference>
<organism evidence="1 2">
    <name type="scientific">Ruminococcus albus 8</name>
    <dbReference type="NCBI Taxonomy" id="246199"/>
    <lineage>
        <taxon>Bacteria</taxon>
        <taxon>Bacillati</taxon>
        <taxon>Bacillota</taxon>
        <taxon>Clostridia</taxon>
        <taxon>Eubacteriales</taxon>
        <taxon>Oscillospiraceae</taxon>
        <taxon>Ruminococcus</taxon>
    </lineage>
</organism>